<protein>
    <submittedName>
        <fullName evidence="3">Mce-associated membrane protein</fullName>
    </submittedName>
</protein>
<gene>
    <name evidence="3" type="ORF">BKA16_004223</name>
</gene>
<accession>A0A840F1C9</accession>
<dbReference type="RefSeq" id="WP_183372501.1">
    <property type="nucleotide sequence ID" value="NZ_BAABHL010000001.1"/>
</dbReference>
<dbReference type="AlphaFoldDB" id="A0A840F1C9"/>
<feature type="compositionally biased region" description="Pro residues" evidence="1">
    <location>
        <begin position="236"/>
        <end position="255"/>
    </location>
</feature>
<evidence type="ECO:0000313" key="4">
    <source>
        <dbReference type="Proteomes" id="UP000551501"/>
    </source>
</evidence>
<evidence type="ECO:0000313" key="3">
    <source>
        <dbReference type="EMBL" id="MBB4137671.1"/>
    </source>
</evidence>
<feature type="compositionally biased region" description="Basic and acidic residues" evidence="1">
    <location>
        <begin position="1"/>
        <end position="11"/>
    </location>
</feature>
<keyword evidence="2" id="KW-0472">Membrane</keyword>
<feature type="region of interest" description="Disordered" evidence="1">
    <location>
        <begin position="1"/>
        <end position="47"/>
    </location>
</feature>
<dbReference type="Proteomes" id="UP000551501">
    <property type="component" value="Unassembled WGS sequence"/>
</dbReference>
<dbReference type="EMBL" id="JACIFP010000001">
    <property type="protein sequence ID" value="MBB4137671.1"/>
    <property type="molecule type" value="Genomic_DNA"/>
</dbReference>
<feature type="transmembrane region" description="Helical" evidence="2">
    <location>
        <begin position="54"/>
        <end position="75"/>
    </location>
</feature>
<keyword evidence="2" id="KW-0812">Transmembrane</keyword>
<proteinExistence type="predicted"/>
<evidence type="ECO:0000256" key="2">
    <source>
        <dbReference type="SAM" id="Phobius"/>
    </source>
</evidence>
<keyword evidence="4" id="KW-1185">Reference proteome</keyword>
<keyword evidence="2" id="KW-1133">Transmembrane helix</keyword>
<sequence length="255" mass="26492">MSEQTLTHDDVVPEDETTTDDAAPASTGDEPTSESSAKETKTDRRPRRQVTLSVPMLIAGLMIIALIASTVVFAVRDFSARGDLDAVRAEQADEAEAERVAGDYAVAAMTLDYQDVTAWITAAKKGVSPELARTLTAAGTAMEQVLPMMRIKSTADLITTSVTDADGDLFRVDATLNVNMSTIQNPSGSSQVSAFQVVMDRSKDWMITAVGDPAGNGPLDSIPGLPQPGAGQTDTPAPPAPAAPGTPAPAPAPGN</sequence>
<comment type="caution">
    <text evidence="3">The sequence shown here is derived from an EMBL/GenBank/DDBJ whole genome shotgun (WGS) entry which is preliminary data.</text>
</comment>
<feature type="region of interest" description="Disordered" evidence="1">
    <location>
        <begin position="209"/>
        <end position="255"/>
    </location>
</feature>
<reference evidence="3 4" key="1">
    <citation type="submission" date="2020-08" db="EMBL/GenBank/DDBJ databases">
        <title>Sequencing the genomes of 1000 actinobacteria strains.</title>
        <authorList>
            <person name="Klenk H.-P."/>
        </authorList>
    </citation>
    <scope>NUCLEOTIDE SEQUENCE [LARGE SCALE GENOMIC DNA]</scope>
    <source>
        <strain evidence="3 4">DSM 45298</strain>
    </source>
</reference>
<evidence type="ECO:0000256" key="1">
    <source>
        <dbReference type="SAM" id="MobiDB-lite"/>
    </source>
</evidence>
<organism evidence="3 4">
    <name type="scientific">Gordonia humi</name>
    <dbReference type="NCBI Taxonomy" id="686429"/>
    <lineage>
        <taxon>Bacteria</taxon>
        <taxon>Bacillati</taxon>
        <taxon>Actinomycetota</taxon>
        <taxon>Actinomycetes</taxon>
        <taxon>Mycobacteriales</taxon>
        <taxon>Gordoniaceae</taxon>
        <taxon>Gordonia</taxon>
    </lineage>
</organism>
<name>A0A840F1C9_9ACTN</name>